<evidence type="ECO:0000313" key="2">
    <source>
        <dbReference type="Proteomes" id="UP000441586"/>
    </source>
</evidence>
<evidence type="ECO:0000313" key="1">
    <source>
        <dbReference type="EMBL" id="KAE9628964.1"/>
    </source>
</evidence>
<sequence>MAEGDIWVSNVLNNSSLVIGTNIDREEPAWKTIAQGRKPADEELPIRIYAMYKDQTFTKKFPELFEGGGGTKISPQLEGIFRKFNLGASWICPAQLFLYDRATPVDHQFSIYGGREKLQLLVPEGSEGLRGYPVTRQQPNPPPPDVWEMPWELKDNDIAIAPRDLGGLDIWYDPKLHGAMFLSGPLKQALCDGGYARLFKFYKCKVIAVH</sequence>
<accession>A0A6A4RG38</accession>
<gene>
    <name evidence="1" type="ORF">GP644_14465</name>
</gene>
<dbReference type="RefSeq" id="WP_158980135.1">
    <property type="nucleotide sequence ID" value="NZ_WSFO01000008.1"/>
</dbReference>
<comment type="caution">
    <text evidence="1">The sequence shown here is derived from an EMBL/GenBank/DDBJ whole genome shotgun (WGS) entry which is preliminary data.</text>
</comment>
<organism evidence="1 2">
    <name type="scientific">Parasedimentitalea maritima</name>
    <dbReference type="NCBI Taxonomy" id="2578117"/>
    <lineage>
        <taxon>Bacteria</taxon>
        <taxon>Pseudomonadati</taxon>
        <taxon>Pseudomonadota</taxon>
        <taxon>Alphaproteobacteria</taxon>
        <taxon>Rhodobacterales</taxon>
        <taxon>Paracoccaceae</taxon>
        <taxon>Parasedimentitalea</taxon>
    </lineage>
</organism>
<dbReference type="AlphaFoldDB" id="A0A6A4RG38"/>
<proteinExistence type="predicted"/>
<dbReference type="Proteomes" id="UP000441586">
    <property type="component" value="Unassembled WGS sequence"/>
</dbReference>
<protein>
    <submittedName>
        <fullName evidence="1">Uncharacterized protein</fullName>
    </submittedName>
</protein>
<reference evidence="1 2" key="1">
    <citation type="submission" date="2019-12" db="EMBL/GenBank/DDBJ databases">
        <authorList>
            <person name="Zhang Y.-J."/>
        </authorList>
    </citation>
    <scope>NUCLEOTIDE SEQUENCE [LARGE SCALE GENOMIC DNA]</scope>
    <source>
        <strain evidence="1 2">H18S-6</strain>
    </source>
</reference>
<dbReference type="EMBL" id="WSFO01000008">
    <property type="protein sequence ID" value="KAE9628964.1"/>
    <property type="molecule type" value="Genomic_DNA"/>
</dbReference>
<name>A0A6A4RG38_9RHOB</name>